<gene>
    <name evidence="3" type="primary">LOC117243501</name>
</gene>
<dbReference type="GeneID" id="117243501"/>
<organism evidence="2 3">
    <name type="scientific">Bombus vosnesenskii</name>
    <dbReference type="NCBI Taxonomy" id="207650"/>
    <lineage>
        <taxon>Eukaryota</taxon>
        <taxon>Metazoa</taxon>
        <taxon>Ecdysozoa</taxon>
        <taxon>Arthropoda</taxon>
        <taxon>Hexapoda</taxon>
        <taxon>Insecta</taxon>
        <taxon>Pterygota</taxon>
        <taxon>Neoptera</taxon>
        <taxon>Endopterygota</taxon>
        <taxon>Hymenoptera</taxon>
        <taxon>Apocrita</taxon>
        <taxon>Aculeata</taxon>
        <taxon>Apoidea</taxon>
        <taxon>Anthophila</taxon>
        <taxon>Apidae</taxon>
        <taxon>Bombus</taxon>
        <taxon>Pyrobombus</taxon>
    </lineage>
</organism>
<keyword evidence="2" id="KW-1185">Reference proteome</keyword>
<proteinExistence type="predicted"/>
<evidence type="ECO:0000313" key="2">
    <source>
        <dbReference type="Proteomes" id="UP000504631"/>
    </source>
</evidence>
<accession>A0A6J3LS56</accession>
<keyword evidence="1" id="KW-0472">Membrane</keyword>
<evidence type="ECO:0000256" key="1">
    <source>
        <dbReference type="SAM" id="Phobius"/>
    </source>
</evidence>
<sequence>MSYINEQNQGGKYGQLAKKLLKIASISGRKVALRHVGEPIDYSTELLHEFGTTDITIGDVTADVMITTMGKIPSEMFYLEDTVATVVPQRIQETSTFAKAIVATQGYYRPTESSSHSPVLIALLTALFIILLLCCITACIVTKSKRRNNFFGKGNMECEPGCTGLNQPLLGKLSTTTNKTSISSLRN</sequence>
<name>A0A6J3LS56_9HYME</name>
<feature type="transmembrane region" description="Helical" evidence="1">
    <location>
        <begin position="119"/>
        <end position="141"/>
    </location>
</feature>
<evidence type="ECO:0000313" key="3">
    <source>
        <dbReference type="RefSeq" id="XP_033366944.1"/>
    </source>
</evidence>
<dbReference type="Proteomes" id="UP000504631">
    <property type="component" value="Unplaced"/>
</dbReference>
<reference evidence="3" key="1">
    <citation type="submission" date="2025-08" db="UniProtKB">
        <authorList>
            <consortium name="RefSeq"/>
        </authorList>
    </citation>
    <scope>IDENTIFICATION</scope>
    <source>
        <tissue evidence="3">Muscle</tissue>
    </source>
</reference>
<dbReference type="RefSeq" id="XP_033366944.1">
    <property type="nucleotide sequence ID" value="XM_033511053.1"/>
</dbReference>
<keyword evidence="1" id="KW-0812">Transmembrane</keyword>
<keyword evidence="1" id="KW-1133">Transmembrane helix</keyword>
<dbReference type="KEGG" id="bvk:117243501"/>
<protein>
    <submittedName>
        <fullName evidence="3">Uncharacterized protein LOC117243501</fullName>
    </submittedName>
</protein>
<dbReference type="AlphaFoldDB" id="A0A6J3LS56"/>